<dbReference type="Proteomes" id="UP001455709">
    <property type="component" value="Unassembled WGS sequence"/>
</dbReference>
<evidence type="ECO:0000313" key="3">
    <source>
        <dbReference type="Proteomes" id="UP001455709"/>
    </source>
</evidence>
<dbReference type="Gene3D" id="3.40.50.720">
    <property type="entry name" value="NAD(P)-binding Rossmann-like Domain"/>
    <property type="match status" value="1"/>
</dbReference>
<evidence type="ECO:0000313" key="2">
    <source>
        <dbReference type="EMBL" id="MEO2217062.1"/>
    </source>
</evidence>
<evidence type="ECO:0000259" key="1">
    <source>
        <dbReference type="SMART" id="SM00829"/>
    </source>
</evidence>
<dbReference type="RefSeq" id="WP_347370350.1">
    <property type="nucleotide sequence ID" value="NZ_JBDOJC010000001.1"/>
</dbReference>
<feature type="domain" description="Enoyl reductase (ER)" evidence="1">
    <location>
        <begin position="10"/>
        <end position="331"/>
    </location>
</feature>
<organism evidence="2 3">
    <name type="scientific">Chromobacterium vaccinii</name>
    <dbReference type="NCBI Taxonomy" id="1108595"/>
    <lineage>
        <taxon>Bacteria</taxon>
        <taxon>Pseudomonadati</taxon>
        <taxon>Pseudomonadota</taxon>
        <taxon>Betaproteobacteria</taxon>
        <taxon>Neisseriales</taxon>
        <taxon>Chromobacteriaceae</taxon>
        <taxon>Chromobacterium</taxon>
    </lineage>
</organism>
<reference evidence="2 3" key="1">
    <citation type="submission" date="2024-05" db="EMBL/GenBank/DDBJ databases">
        <authorList>
            <person name="De Oliveira J.P."/>
            <person name="Noriler S.A."/>
            <person name="De Oliveira A.G."/>
            <person name="Sipoli D.S."/>
        </authorList>
    </citation>
    <scope>NUCLEOTIDE SEQUENCE [LARGE SCALE GENOMIC DNA]</scope>
    <source>
        <strain evidence="2 3">LABIM189</strain>
    </source>
</reference>
<dbReference type="InterPro" id="IPR013154">
    <property type="entry name" value="ADH-like_N"/>
</dbReference>
<dbReference type="InterPro" id="IPR036291">
    <property type="entry name" value="NAD(P)-bd_dom_sf"/>
</dbReference>
<comment type="caution">
    <text evidence="2">The sequence shown here is derived from an EMBL/GenBank/DDBJ whole genome shotgun (WGS) entry which is preliminary data.</text>
</comment>
<dbReference type="Pfam" id="PF00107">
    <property type="entry name" value="ADH_zinc_N"/>
    <property type="match status" value="1"/>
</dbReference>
<dbReference type="InterPro" id="IPR020843">
    <property type="entry name" value="ER"/>
</dbReference>
<dbReference type="PANTHER" id="PTHR45033:SF2">
    <property type="entry name" value="ZINC-TYPE ALCOHOL DEHYDROGENASE-LIKE PROTEIN C1773.06C"/>
    <property type="match status" value="1"/>
</dbReference>
<dbReference type="CDD" id="cd08276">
    <property type="entry name" value="MDR7"/>
    <property type="match status" value="1"/>
</dbReference>
<dbReference type="PANTHER" id="PTHR45033">
    <property type="match status" value="1"/>
</dbReference>
<dbReference type="EMBL" id="JBDOJC010000001">
    <property type="protein sequence ID" value="MEO2217062.1"/>
    <property type="molecule type" value="Genomic_DNA"/>
</dbReference>
<dbReference type="SUPFAM" id="SSF50129">
    <property type="entry name" value="GroES-like"/>
    <property type="match status" value="1"/>
</dbReference>
<name>A0ABV0FD73_9NEIS</name>
<dbReference type="SMART" id="SM00829">
    <property type="entry name" value="PKS_ER"/>
    <property type="match status" value="1"/>
</dbReference>
<dbReference type="InterPro" id="IPR052711">
    <property type="entry name" value="Zinc_ADH-like"/>
</dbReference>
<accession>A0ABV0FD73</accession>
<dbReference type="InterPro" id="IPR011032">
    <property type="entry name" value="GroES-like_sf"/>
</dbReference>
<keyword evidence="3" id="KW-1185">Reference proteome</keyword>
<sequence>MKVYRFDAQGQLRMEDAAIPQPGPGEVRVKVETVSLNYRDLLMQDAAHTGQLPGRMPVSDAAGSVDAVGDEVDNRRIGQKVVVAFFRDWIDGRFRPDYMTSAWGGQSRDGVLSEYIIAPANAVAAMPGHLNSVEAAALPCAGVTAWHGLIARGKLQAGDTLLVHGTGGVALFGLQIGAALGARVIALSSSDAKLERAKALGASDLINYRTVPDWDKVVLDLTGGEGASHVLELGGPDTYQRSLNALAAGGTLVQIGVLSGFGPQPNLGRLQTLNADIAGITVGSARHLAELSGFLTEHALHPVIDKVFGFDEAAAAYDHLRAAGHFGKVALRICS</sequence>
<proteinExistence type="predicted"/>
<dbReference type="Pfam" id="PF08240">
    <property type="entry name" value="ADH_N"/>
    <property type="match status" value="1"/>
</dbReference>
<dbReference type="InterPro" id="IPR013149">
    <property type="entry name" value="ADH-like_C"/>
</dbReference>
<dbReference type="SUPFAM" id="SSF51735">
    <property type="entry name" value="NAD(P)-binding Rossmann-fold domains"/>
    <property type="match status" value="1"/>
</dbReference>
<protein>
    <submittedName>
        <fullName evidence="2">NAD(P)-dependent alcohol dehydrogenase</fullName>
    </submittedName>
</protein>
<dbReference type="Gene3D" id="3.90.180.10">
    <property type="entry name" value="Medium-chain alcohol dehydrogenases, catalytic domain"/>
    <property type="match status" value="1"/>
</dbReference>
<gene>
    <name evidence="2" type="ORF">ABGV49_08375</name>
</gene>